<reference evidence="2 3" key="1">
    <citation type="submission" date="2017-03" db="EMBL/GenBank/DDBJ databases">
        <title>An alternative strategy for trypanosome survival in the mammalian bloodstream revealed through genome and transcriptome analysis of the ubiquitous bovine parasite Trypanosoma (Megatrypanum) theileri.</title>
        <authorList>
            <person name="Kelly S."/>
            <person name="Ivens A."/>
            <person name="Mott A."/>
            <person name="O'Neill E."/>
            <person name="Emms D."/>
            <person name="Macleod O."/>
            <person name="Voorheis P."/>
            <person name="Matthews J."/>
            <person name="Matthews K."/>
            <person name="Carrington M."/>
        </authorList>
    </citation>
    <scope>NUCLEOTIDE SEQUENCE [LARGE SCALE GENOMIC DNA]</scope>
    <source>
        <strain evidence="2">Edinburgh</strain>
    </source>
</reference>
<sequence>MMKNVSIGIKRTREESDISASLSSTPTVSTSVCVPTVEDHYYHNHHNNKEVESSPKRQLRCPWCSDGFLQFPTITTTTASSNGVKEVNNTYNEISGNEALQYLCTNKSSCPHNEVLQKDTSIAFSGIRKEELLNRFYAAMDAHQCCQAIEKMCSAGSIVAEQSPLFMLSVEFSQYEAQAPVFYFFVCDHCGVKEFVC</sequence>
<dbReference type="Proteomes" id="UP000192257">
    <property type="component" value="Unassembled WGS sequence"/>
</dbReference>
<dbReference type="VEuPathDB" id="TriTrypDB:TM35_000252110"/>
<gene>
    <name evidence="2" type="ORF">TM35_000252110</name>
</gene>
<evidence type="ECO:0000313" key="3">
    <source>
        <dbReference type="Proteomes" id="UP000192257"/>
    </source>
</evidence>
<name>A0A1X0NQC7_9TRYP</name>
<keyword evidence="3" id="KW-1185">Reference proteome</keyword>
<dbReference type="AlphaFoldDB" id="A0A1X0NQC7"/>
<comment type="caution">
    <text evidence="2">The sequence shown here is derived from an EMBL/GenBank/DDBJ whole genome shotgun (WGS) entry which is preliminary data.</text>
</comment>
<dbReference type="GeneID" id="39987582"/>
<evidence type="ECO:0000256" key="1">
    <source>
        <dbReference type="SAM" id="MobiDB-lite"/>
    </source>
</evidence>
<proteinExistence type="predicted"/>
<organism evidence="2 3">
    <name type="scientific">Trypanosoma theileri</name>
    <dbReference type="NCBI Taxonomy" id="67003"/>
    <lineage>
        <taxon>Eukaryota</taxon>
        <taxon>Discoba</taxon>
        <taxon>Euglenozoa</taxon>
        <taxon>Kinetoplastea</taxon>
        <taxon>Metakinetoplastina</taxon>
        <taxon>Trypanosomatida</taxon>
        <taxon>Trypanosomatidae</taxon>
        <taxon>Trypanosoma</taxon>
    </lineage>
</organism>
<protein>
    <submittedName>
        <fullName evidence="2">Uncharacterized protein</fullName>
    </submittedName>
</protein>
<dbReference type="EMBL" id="NBCO01000025">
    <property type="protein sequence ID" value="ORC86915.1"/>
    <property type="molecule type" value="Genomic_DNA"/>
</dbReference>
<dbReference type="OrthoDB" id="238677at2759"/>
<feature type="region of interest" description="Disordered" evidence="1">
    <location>
        <begin position="1"/>
        <end position="23"/>
    </location>
</feature>
<evidence type="ECO:0000313" key="2">
    <source>
        <dbReference type="EMBL" id="ORC86915.1"/>
    </source>
</evidence>
<accession>A0A1X0NQC7</accession>
<dbReference type="RefSeq" id="XP_028880981.1">
    <property type="nucleotide sequence ID" value="XM_029027802.1"/>
</dbReference>